<gene>
    <name evidence="1" type="ORF">LTR16_002366</name>
</gene>
<accession>A0ABR0M7H5</accession>
<proteinExistence type="predicted"/>
<dbReference type="InterPro" id="IPR024645">
    <property type="entry name" value="Mitochondr_Som1"/>
</dbReference>
<dbReference type="Proteomes" id="UP001357485">
    <property type="component" value="Unassembled WGS sequence"/>
</dbReference>
<sequence>MAPNVEAFPPSELEDRLQIRANGKRQKPPVELKDCALRELSQYECRMLGPNWDPGSAVECREFVRFFRRCSNGLTVETTSWERLKEV</sequence>
<keyword evidence="2" id="KW-1185">Reference proteome</keyword>
<comment type="caution">
    <text evidence="1">The sequence shown here is derived from an EMBL/GenBank/DDBJ whole genome shotgun (WGS) entry which is preliminary data.</text>
</comment>
<reference evidence="1 2" key="1">
    <citation type="submission" date="2023-08" db="EMBL/GenBank/DDBJ databases">
        <title>Black Yeasts Isolated from many extreme environments.</title>
        <authorList>
            <person name="Coleine C."/>
            <person name="Stajich J.E."/>
            <person name="Selbmann L."/>
        </authorList>
    </citation>
    <scope>NUCLEOTIDE SEQUENCE [LARGE SCALE GENOMIC DNA]</scope>
    <source>
        <strain evidence="1 2">CCFEE 536</strain>
    </source>
</reference>
<protein>
    <recommendedName>
        <fullName evidence="3">CHCH domain-containing protein</fullName>
    </recommendedName>
</protein>
<dbReference type="Pfam" id="PF11093">
    <property type="entry name" value="Mitochondr_Som1"/>
    <property type="match status" value="1"/>
</dbReference>
<evidence type="ECO:0000313" key="2">
    <source>
        <dbReference type="Proteomes" id="UP001357485"/>
    </source>
</evidence>
<evidence type="ECO:0008006" key="3">
    <source>
        <dbReference type="Google" id="ProtNLM"/>
    </source>
</evidence>
<evidence type="ECO:0000313" key="1">
    <source>
        <dbReference type="EMBL" id="KAK5291065.1"/>
    </source>
</evidence>
<dbReference type="EMBL" id="JAVRRA010000178">
    <property type="protein sequence ID" value="KAK5291065.1"/>
    <property type="molecule type" value="Genomic_DNA"/>
</dbReference>
<name>A0ABR0M7H5_9PEZI</name>
<organism evidence="1 2">
    <name type="scientific">Cryomyces antarcticus</name>
    <dbReference type="NCBI Taxonomy" id="329879"/>
    <lineage>
        <taxon>Eukaryota</taxon>
        <taxon>Fungi</taxon>
        <taxon>Dikarya</taxon>
        <taxon>Ascomycota</taxon>
        <taxon>Pezizomycotina</taxon>
        <taxon>Dothideomycetes</taxon>
        <taxon>Dothideomycetes incertae sedis</taxon>
        <taxon>Cryomyces</taxon>
    </lineage>
</organism>